<dbReference type="GO" id="GO:0055088">
    <property type="term" value="P:lipid homeostasis"/>
    <property type="evidence" value="ECO:0007669"/>
    <property type="project" value="TreeGrafter"/>
</dbReference>
<dbReference type="OrthoDB" id="197155at2759"/>
<dbReference type="GO" id="GO:0016020">
    <property type="term" value="C:membrane"/>
    <property type="evidence" value="ECO:0007669"/>
    <property type="project" value="TreeGrafter"/>
</dbReference>
<keyword evidence="8" id="KW-1185">Reference proteome</keyword>
<dbReference type="Gene3D" id="3.40.1090.10">
    <property type="entry name" value="Cytosolic phospholipase A2 catalytic domain"/>
    <property type="match status" value="2"/>
</dbReference>
<feature type="domain" description="PNPLA" evidence="6">
    <location>
        <begin position="9"/>
        <end position="176"/>
    </location>
</feature>
<feature type="active site" description="Proton acceptor" evidence="4">
    <location>
        <position position="163"/>
    </location>
</feature>
<feature type="active site" description="Nucleophile" evidence="4">
    <location>
        <position position="44"/>
    </location>
</feature>
<dbReference type="Proteomes" id="UP000479000">
    <property type="component" value="Unassembled WGS sequence"/>
</dbReference>
<keyword evidence="4" id="KW-0442">Lipid degradation</keyword>
<evidence type="ECO:0000256" key="5">
    <source>
        <dbReference type="SAM" id="Phobius"/>
    </source>
</evidence>
<protein>
    <recommendedName>
        <fullName evidence="1">triacylglycerol lipase</fullName>
        <ecNumber evidence="1">3.1.1.3</ecNumber>
    </recommendedName>
</protein>
<feature type="short sequence motif" description="GXSXG" evidence="4">
    <location>
        <begin position="42"/>
        <end position="46"/>
    </location>
</feature>
<dbReference type="PANTHER" id="PTHR12406">
    <property type="entry name" value="CALCIUM-INDEPENDENT PHOSPHOLIPASE A2 IPLA2 -RELATED"/>
    <property type="match status" value="1"/>
</dbReference>
<dbReference type="SUPFAM" id="SSF52151">
    <property type="entry name" value="FabD/lysophospholipase-like"/>
    <property type="match status" value="1"/>
</dbReference>
<keyword evidence="3 4" id="KW-0443">Lipid metabolism</keyword>
<keyword evidence="5" id="KW-0472">Membrane</keyword>
<dbReference type="PROSITE" id="PS51635">
    <property type="entry name" value="PNPLA"/>
    <property type="match status" value="1"/>
</dbReference>
<dbReference type="InterPro" id="IPR016035">
    <property type="entry name" value="Acyl_Trfase/lysoPLipase"/>
</dbReference>
<comment type="caution">
    <text evidence="4">Lacks conserved residue(s) required for the propagation of feature annotation.</text>
</comment>
<evidence type="ECO:0000256" key="1">
    <source>
        <dbReference type="ARBA" id="ARBA00013279"/>
    </source>
</evidence>
<keyword evidence="5" id="KW-0812">Transmembrane</keyword>
<evidence type="ECO:0000256" key="3">
    <source>
        <dbReference type="ARBA" id="ARBA00023098"/>
    </source>
</evidence>
<dbReference type="AlphaFoldDB" id="A0A6H5HM18"/>
<proteinExistence type="predicted"/>
<organism evidence="7 8">
    <name type="scientific">Nesidiocoris tenuis</name>
    <dbReference type="NCBI Taxonomy" id="355587"/>
    <lineage>
        <taxon>Eukaryota</taxon>
        <taxon>Metazoa</taxon>
        <taxon>Ecdysozoa</taxon>
        <taxon>Arthropoda</taxon>
        <taxon>Hexapoda</taxon>
        <taxon>Insecta</taxon>
        <taxon>Pterygota</taxon>
        <taxon>Neoptera</taxon>
        <taxon>Paraneoptera</taxon>
        <taxon>Hemiptera</taxon>
        <taxon>Heteroptera</taxon>
        <taxon>Panheteroptera</taxon>
        <taxon>Cimicomorpha</taxon>
        <taxon>Miridae</taxon>
        <taxon>Dicyphina</taxon>
        <taxon>Nesidiocoris</taxon>
    </lineage>
</organism>
<evidence type="ECO:0000256" key="4">
    <source>
        <dbReference type="PROSITE-ProRule" id="PRU01161"/>
    </source>
</evidence>
<evidence type="ECO:0000313" key="7">
    <source>
        <dbReference type="EMBL" id="CAB0017722.1"/>
    </source>
</evidence>
<dbReference type="Pfam" id="PF01734">
    <property type="entry name" value="Patatin"/>
    <property type="match status" value="1"/>
</dbReference>
<sequence>MEEHDGLNMSFAGCGFLGLYYAGVAVCIKKYGAHLKFKNVSGASAGALAACTLLCDMSAEEYINDILEMVLEARNRTLGPFSPSFNLHEAIKKKLRKVLPQDAHVQVAGRLRVSLTRIRDGRNVIVSDFKSRDELVDCLAASSFVPVFSGLVPPKFRGVRYIDGMFTDNLPRLHDDTITVSPFSGESDICPRDDSTPFFHVNFSNTSIAMSLKNLYHFSTILWPPAPEVLAEFCKMGFDDALRYLQRHNYISCTRCLSIQSTYVISEDDGDYDPQCDKCDAARQDAVAGVLPEVVDTIFQGYIDAANKGLYNWLLSHRGVRVISLLTLPYTVPIDCAYAFIVKVRDLLPQMVGNLKKMTDFLQSRLQIVGDAAHGIRHRRRGKNSLKADDADSYDNILEVTSKHDAILAFYYTDENNKLQMTEIFDVTDCSECGIPEALETGLHAREALETGLHASDALEAGLHASGALEVGLHASDALETALATSIPALATSIPELVTSIPELATSILESEVRDLSRFRTFQPIPIGNRFFNDRFHRNSNLTY</sequence>
<dbReference type="InterPro" id="IPR002641">
    <property type="entry name" value="PNPLA_dom"/>
</dbReference>
<reference evidence="7 8" key="1">
    <citation type="submission" date="2020-02" db="EMBL/GenBank/DDBJ databases">
        <authorList>
            <person name="Ferguson B K."/>
        </authorList>
    </citation>
    <scope>NUCLEOTIDE SEQUENCE [LARGE SCALE GENOMIC DNA]</scope>
</reference>
<dbReference type="GO" id="GO:0004806">
    <property type="term" value="F:triacylglycerol lipase activity"/>
    <property type="evidence" value="ECO:0007669"/>
    <property type="project" value="UniProtKB-EC"/>
</dbReference>
<dbReference type="EC" id="3.1.1.3" evidence="1"/>
<gene>
    <name evidence="7" type="ORF">NTEN_LOCUS21675</name>
</gene>
<feature type="short sequence motif" description="GXGXXG" evidence="4">
    <location>
        <begin position="13"/>
        <end position="18"/>
    </location>
</feature>
<evidence type="ECO:0000313" key="8">
    <source>
        <dbReference type="Proteomes" id="UP000479000"/>
    </source>
</evidence>
<dbReference type="InterPro" id="IPR033562">
    <property type="entry name" value="PLPL"/>
</dbReference>
<dbReference type="EMBL" id="CADCXU010031880">
    <property type="protein sequence ID" value="CAB0017722.1"/>
    <property type="molecule type" value="Genomic_DNA"/>
</dbReference>
<keyword evidence="2 4" id="KW-0378">Hydrolase</keyword>
<accession>A0A6H5HM18</accession>
<dbReference type="GO" id="GO:0019433">
    <property type="term" value="P:triglyceride catabolic process"/>
    <property type="evidence" value="ECO:0007669"/>
    <property type="project" value="TreeGrafter"/>
</dbReference>
<dbReference type="GO" id="GO:0005811">
    <property type="term" value="C:lipid droplet"/>
    <property type="evidence" value="ECO:0007669"/>
    <property type="project" value="TreeGrafter"/>
</dbReference>
<dbReference type="GO" id="GO:0005737">
    <property type="term" value="C:cytoplasm"/>
    <property type="evidence" value="ECO:0007669"/>
    <property type="project" value="TreeGrafter"/>
</dbReference>
<feature type="transmembrane region" description="Helical" evidence="5">
    <location>
        <begin position="6"/>
        <end position="28"/>
    </location>
</feature>
<keyword evidence="5" id="KW-1133">Transmembrane helix</keyword>
<evidence type="ECO:0000259" key="6">
    <source>
        <dbReference type="PROSITE" id="PS51635"/>
    </source>
</evidence>
<dbReference type="FunFam" id="3.40.1090.10:FF:000003">
    <property type="entry name" value="Patatin-like phospholipase domain-containing protein 2"/>
    <property type="match status" value="1"/>
</dbReference>
<name>A0A6H5HM18_9HEMI</name>
<evidence type="ECO:0000256" key="2">
    <source>
        <dbReference type="ARBA" id="ARBA00022801"/>
    </source>
</evidence>
<dbReference type="PANTHER" id="PTHR12406:SF41">
    <property type="entry name" value="BRUMMER, ISOFORM B-RELATED"/>
    <property type="match status" value="1"/>
</dbReference>